<dbReference type="Pfam" id="PF20769">
    <property type="entry name" value="YPEB_N"/>
    <property type="match status" value="1"/>
</dbReference>
<reference evidence="3" key="1">
    <citation type="journal article" date="2021" name="PeerJ">
        <title>Extensive microbial diversity within the chicken gut microbiome revealed by metagenomics and culture.</title>
        <authorList>
            <person name="Gilroy R."/>
            <person name="Ravi A."/>
            <person name="Getino M."/>
            <person name="Pursley I."/>
            <person name="Horton D.L."/>
            <person name="Alikhan N.F."/>
            <person name="Baker D."/>
            <person name="Gharbi K."/>
            <person name="Hall N."/>
            <person name="Watson M."/>
            <person name="Adriaenssens E.M."/>
            <person name="Foster-Nyarko E."/>
            <person name="Jarju S."/>
            <person name="Secka A."/>
            <person name="Antonio M."/>
            <person name="Oren A."/>
            <person name="Chaudhuri R.R."/>
            <person name="La Ragione R."/>
            <person name="Hildebrand F."/>
            <person name="Pallen M.J."/>
        </authorList>
    </citation>
    <scope>NUCLEOTIDE SEQUENCE</scope>
    <source>
        <strain evidence="3">CHK186-1790</strain>
    </source>
</reference>
<evidence type="ECO:0000259" key="2">
    <source>
        <dbReference type="Pfam" id="PF20769"/>
    </source>
</evidence>
<organism evidence="3 4">
    <name type="scientific">Candidatus Intestinimonas pullistercoris</name>
    <dbReference type="NCBI Taxonomy" id="2838623"/>
    <lineage>
        <taxon>Bacteria</taxon>
        <taxon>Bacillati</taxon>
        <taxon>Bacillota</taxon>
        <taxon>Clostridia</taxon>
        <taxon>Eubacteriales</taxon>
        <taxon>Intestinimonas</taxon>
    </lineage>
</organism>
<dbReference type="EMBL" id="DWWJ01000027">
    <property type="protein sequence ID" value="HJC40224.1"/>
    <property type="molecule type" value="Genomic_DNA"/>
</dbReference>
<evidence type="ECO:0000313" key="3">
    <source>
        <dbReference type="EMBL" id="HJC40224.1"/>
    </source>
</evidence>
<name>A0A9D2P033_9FIRM</name>
<dbReference type="InterPro" id="IPR048402">
    <property type="entry name" value="YpeB_N"/>
</dbReference>
<feature type="domain" description="Sporulation protein YpeB PepSY1 and PepSY2" evidence="1">
    <location>
        <begin position="188"/>
        <end position="375"/>
    </location>
</feature>
<evidence type="ECO:0000259" key="1">
    <source>
        <dbReference type="Pfam" id="PF14620"/>
    </source>
</evidence>
<dbReference type="Proteomes" id="UP000823882">
    <property type="component" value="Unassembled WGS sequence"/>
</dbReference>
<feature type="domain" description="Sporulation protein YpeB N-terminal" evidence="2">
    <location>
        <begin position="31"/>
        <end position="162"/>
    </location>
</feature>
<proteinExistence type="predicted"/>
<dbReference type="GO" id="GO:0009847">
    <property type="term" value="P:spore germination"/>
    <property type="evidence" value="ECO:0007669"/>
    <property type="project" value="InterPro"/>
</dbReference>
<dbReference type="AlphaFoldDB" id="A0A9D2P033"/>
<sequence length="452" mass="48815">MGRRTIVRYVSYLTASFVVLAGLAIQGQREAAAYRQYLALSRLHAFSELSANLSQLDTDLQKGVYASSPAMLSALCTQIFGRALSAQMALGELPYASVELEQTAAFLAKTGDYAAALARSAVAGDSCTQEQRETLRALSQTASTLSGEVSALQAQLLDGTAELDDVETAEARMAAREGQGQEVAGTVYQTVEEDFPEIPTLIYDGPFSDHITDRAPRMLEGLPEVTQEEARAAAAAFLDLKPEIFTLVSSGEGQVPTYSFSAAVDGGELYVEVTRQGGLVLEVLHSRTAGAPSLSRQDAATLAKTFLEERGYPNMQESYYLEHDGMLTVNFAAAQGEVLCYPDLVKVTIALDTGKVVGFEAAGYLMNHTEQRDLPSPAVSAEQARARLAEGLTVLSQRLAVIPTSGEYELLCHEFKCQDTDGRHVLIYVNVQTGQEERIFILLEDENGTLVL</sequence>
<protein>
    <submittedName>
        <fullName evidence="3">Germination protein YpeB</fullName>
    </submittedName>
</protein>
<dbReference type="InterPro" id="IPR014239">
    <property type="entry name" value="YpeB_PepSY1-2"/>
</dbReference>
<dbReference type="NCBIfam" id="TIGR02889">
    <property type="entry name" value="spore_YpeB"/>
    <property type="match status" value="1"/>
</dbReference>
<evidence type="ECO:0000313" key="4">
    <source>
        <dbReference type="Proteomes" id="UP000823882"/>
    </source>
</evidence>
<reference evidence="3" key="2">
    <citation type="submission" date="2021-04" db="EMBL/GenBank/DDBJ databases">
        <authorList>
            <person name="Gilroy R."/>
        </authorList>
    </citation>
    <scope>NUCLEOTIDE SEQUENCE</scope>
    <source>
        <strain evidence="3">CHK186-1790</strain>
    </source>
</reference>
<accession>A0A9D2P033</accession>
<gene>
    <name evidence="3" type="primary">ypeB</name>
    <name evidence="3" type="ORF">H9701_01545</name>
</gene>
<comment type="caution">
    <text evidence="3">The sequence shown here is derived from an EMBL/GenBank/DDBJ whole genome shotgun (WGS) entry which is preliminary data.</text>
</comment>
<dbReference type="Pfam" id="PF14620">
    <property type="entry name" value="YPEB_PepSY1-2"/>
    <property type="match status" value="1"/>
</dbReference>